<keyword evidence="1" id="KW-0175">Coiled coil</keyword>
<evidence type="ECO:0000259" key="3">
    <source>
        <dbReference type="SMART" id="SM01254"/>
    </source>
</evidence>
<evidence type="ECO:0000313" key="5">
    <source>
        <dbReference type="Proteomes" id="UP001516400"/>
    </source>
</evidence>
<dbReference type="Proteomes" id="UP001516400">
    <property type="component" value="Unassembled WGS sequence"/>
</dbReference>
<dbReference type="InterPro" id="IPR040024">
    <property type="entry name" value="PPP1R21"/>
</dbReference>
<keyword evidence="5" id="KW-1185">Reference proteome</keyword>
<evidence type="ECO:0000313" key="4">
    <source>
        <dbReference type="EMBL" id="KAL3286318.1"/>
    </source>
</evidence>
<sequence length="331" mass="38934">MDKESSSDLEVKYHKLASEFSKVRSHATVLKKALLDEQAKNVEMKEVIKKHEQQFRKHNQEMDSLLFRNEQLSKRIAVLQQELQTNNKKGKHKVNNVAHQQLDMTVIDEELQKKIMENAQLLSSMTDKDLEITDCKERIDWLENKLQSVQKSLEEKEKKYSDAIAKLKSEKYSNKQTIQPDVQSQSSVDSSKDSRDDSEDVKKGKFWQEEAERWRTECEMLRSKPTSNEQLTEYYESQIREMLETKQKCLSETKTLWAENAAFSQRLENLLLEHKELESQLESNKEELNITTQNYKTQLDAMTEHLAAQNDKITKQSDEIEMLKHMLMSKK</sequence>
<organism evidence="4 5">
    <name type="scientific">Cryptolaemus montrouzieri</name>
    <dbReference type="NCBI Taxonomy" id="559131"/>
    <lineage>
        <taxon>Eukaryota</taxon>
        <taxon>Metazoa</taxon>
        <taxon>Ecdysozoa</taxon>
        <taxon>Arthropoda</taxon>
        <taxon>Hexapoda</taxon>
        <taxon>Insecta</taxon>
        <taxon>Pterygota</taxon>
        <taxon>Neoptera</taxon>
        <taxon>Endopterygota</taxon>
        <taxon>Coleoptera</taxon>
        <taxon>Polyphaga</taxon>
        <taxon>Cucujiformia</taxon>
        <taxon>Coccinelloidea</taxon>
        <taxon>Coccinellidae</taxon>
        <taxon>Scymninae</taxon>
        <taxon>Scymnini</taxon>
        <taxon>Cryptolaemus</taxon>
    </lineage>
</organism>
<evidence type="ECO:0000256" key="2">
    <source>
        <dbReference type="SAM" id="MobiDB-lite"/>
    </source>
</evidence>
<feature type="coiled-coil region" evidence="1">
    <location>
        <begin position="34"/>
        <end position="89"/>
    </location>
</feature>
<dbReference type="InterPro" id="IPR049372">
    <property type="entry name" value="PPP1R21_C"/>
</dbReference>
<reference evidence="4 5" key="1">
    <citation type="journal article" date="2021" name="BMC Biol.">
        <title>Horizontally acquired antibacterial genes associated with adaptive radiation of ladybird beetles.</title>
        <authorList>
            <person name="Li H.S."/>
            <person name="Tang X.F."/>
            <person name="Huang Y.H."/>
            <person name="Xu Z.Y."/>
            <person name="Chen M.L."/>
            <person name="Du X.Y."/>
            <person name="Qiu B.Y."/>
            <person name="Chen P.T."/>
            <person name="Zhang W."/>
            <person name="Slipinski A."/>
            <person name="Escalona H.E."/>
            <person name="Waterhouse R.M."/>
            <person name="Zwick A."/>
            <person name="Pang H."/>
        </authorList>
    </citation>
    <scope>NUCLEOTIDE SEQUENCE [LARGE SCALE GENOMIC DNA]</scope>
    <source>
        <strain evidence="4">SYSU2018</strain>
    </source>
</reference>
<dbReference type="AlphaFoldDB" id="A0ABD2P5P7"/>
<gene>
    <name evidence="4" type="ORF">HHI36_000827</name>
</gene>
<feature type="compositionally biased region" description="Basic and acidic residues" evidence="2">
    <location>
        <begin position="190"/>
        <end position="204"/>
    </location>
</feature>
<name>A0ABD2P5P7_9CUCU</name>
<evidence type="ECO:0000256" key="1">
    <source>
        <dbReference type="SAM" id="Coils"/>
    </source>
</evidence>
<feature type="coiled-coil region" evidence="1">
    <location>
        <begin position="132"/>
        <end position="170"/>
    </location>
</feature>
<dbReference type="Pfam" id="PF10205">
    <property type="entry name" value="KLRAQ"/>
    <property type="match status" value="1"/>
</dbReference>
<dbReference type="PANTHER" id="PTHR21448">
    <property type="entry name" value="SMOOTH MUSCLE MYOSIN HEAVY CHAIN-RELATED"/>
    <property type="match status" value="1"/>
</dbReference>
<accession>A0ABD2P5P7</accession>
<proteinExistence type="predicted"/>
<feature type="compositionally biased region" description="Low complexity" evidence="2">
    <location>
        <begin position="179"/>
        <end position="189"/>
    </location>
</feature>
<dbReference type="EMBL" id="JABFTP020000185">
    <property type="protein sequence ID" value="KAL3286318.1"/>
    <property type="molecule type" value="Genomic_DNA"/>
</dbReference>
<feature type="region of interest" description="Disordered" evidence="2">
    <location>
        <begin position="171"/>
        <end position="204"/>
    </location>
</feature>
<dbReference type="PANTHER" id="PTHR21448:SF0">
    <property type="entry name" value="PROTEIN PHOSPHATASE 1 REGULATORY SUBUNIT 21"/>
    <property type="match status" value="1"/>
</dbReference>
<dbReference type="InterPro" id="IPR019343">
    <property type="entry name" value="PPP1R21_N"/>
</dbReference>
<feature type="domain" description="Protein phosphatase 1 regulatory subunit 21 N-terminal" evidence="3">
    <location>
        <begin position="14"/>
        <end position="111"/>
    </location>
</feature>
<comment type="caution">
    <text evidence="4">The sequence shown here is derived from an EMBL/GenBank/DDBJ whole genome shotgun (WGS) entry which is preliminary data.</text>
</comment>
<dbReference type="Pfam" id="PF21636">
    <property type="entry name" value="PPP1R21_C"/>
    <property type="match status" value="1"/>
</dbReference>
<dbReference type="SMART" id="SM01254">
    <property type="entry name" value="KLRAQ"/>
    <property type="match status" value="1"/>
</dbReference>
<feature type="coiled-coil region" evidence="1">
    <location>
        <begin position="260"/>
        <end position="294"/>
    </location>
</feature>
<protein>
    <recommendedName>
        <fullName evidence="3">Protein phosphatase 1 regulatory subunit 21 N-terminal domain-containing protein</fullName>
    </recommendedName>
</protein>